<evidence type="ECO:0000313" key="2">
    <source>
        <dbReference type="Proteomes" id="UP001152795"/>
    </source>
</evidence>
<protein>
    <submittedName>
        <fullName evidence="1">Uncharacterized protein</fullName>
    </submittedName>
</protein>
<proteinExistence type="predicted"/>
<dbReference type="AlphaFoldDB" id="A0A7D9JIL2"/>
<sequence length="196" mass="21869">MLENFSAFSLYIFIDPSCDTACSQEATNCMNGCRATDDKTDASEVYACPKVYTCPKEPPPKSEPSSKTGAATGYQCQALKYPSEKIECVYETVPVNKEDYHSYIMFPRINFAGKVQIDSATLNNVFDNFDINTFAPANKKITQENWNPSGSSNFRLVDVFVKRVCHKEGLCVYIKHNDRLIAAPITGMGLPNWAKC</sequence>
<organism evidence="1 2">
    <name type="scientific">Paramuricea clavata</name>
    <name type="common">Red gorgonian</name>
    <name type="synonym">Violescent sea-whip</name>
    <dbReference type="NCBI Taxonomy" id="317549"/>
    <lineage>
        <taxon>Eukaryota</taxon>
        <taxon>Metazoa</taxon>
        <taxon>Cnidaria</taxon>
        <taxon>Anthozoa</taxon>
        <taxon>Octocorallia</taxon>
        <taxon>Malacalcyonacea</taxon>
        <taxon>Plexauridae</taxon>
        <taxon>Paramuricea</taxon>
    </lineage>
</organism>
<accession>A0A7D9JIL2</accession>
<comment type="caution">
    <text evidence="1">The sequence shown here is derived from an EMBL/GenBank/DDBJ whole genome shotgun (WGS) entry which is preliminary data.</text>
</comment>
<reference evidence="1" key="1">
    <citation type="submission" date="2020-04" db="EMBL/GenBank/DDBJ databases">
        <authorList>
            <person name="Alioto T."/>
            <person name="Alioto T."/>
            <person name="Gomez Garrido J."/>
        </authorList>
    </citation>
    <scope>NUCLEOTIDE SEQUENCE</scope>
    <source>
        <strain evidence="1">A484AB</strain>
    </source>
</reference>
<gene>
    <name evidence="1" type="ORF">PACLA_8A004527</name>
</gene>
<dbReference type="OrthoDB" id="5986618at2759"/>
<dbReference type="Proteomes" id="UP001152795">
    <property type="component" value="Unassembled WGS sequence"/>
</dbReference>
<name>A0A7D9JIL2_PARCT</name>
<evidence type="ECO:0000313" key="1">
    <source>
        <dbReference type="EMBL" id="CAB4029602.1"/>
    </source>
</evidence>
<keyword evidence="2" id="KW-1185">Reference proteome</keyword>
<dbReference type="EMBL" id="CACRXK020016284">
    <property type="protein sequence ID" value="CAB4029602.1"/>
    <property type="molecule type" value="Genomic_DNA"/>
</dbReference>